<keyword evidence="6" id="KW-1185">Reference proteome</keyword>
<evidence type="ECO:0000313" key="6">
    <source>
        <dbReference type="Proteomes" id="UP000188836"/>
    </source>
</evidence>
<organism evidence="5 6">
    <name type="scientific">Nocardia donostiensis</name>
    <dbReference type="NCBI Taxonomy" id="1538463"/>
    <lineage>
        <taxon>Bacteria</taxon>
        <taxon>Bacillati</taxon>
        <taxon>Actinomycetota</taxon>
        <taxon>Actinomycetes</taxon>
        <taxon>Mycobacteriales</taxon>
        <taxon>Nocardiaceae</taxon>
        <taxon>Nocardia</taxon>
    </lineage>
</organism>
<dbReference type="InterPro" id="IPR036390">
    <property type="entry name" value="WH_DNA-bd_sf"/>
</dbReference>
<dbReference type="AlphaFoldDB" id="A0A1W0AS55"/>
<gene>
    <name evidence="5" type="ORF">B0T46_09920</name>
</gene>
<keyword evidence="2" id="KW-0238">DNA-binding</keyword>
<evidence type="ECO:0000256" key="1">
    <source>
        <dbReference type="ARBA" id="ARBA00023015"/>
    </source>
</evidence>
<dbReference type="GO" id="GO:0003700">
    <property type="term" value="F:DNA-binding transcription factor activity"/>
    <property type="evidence" value="ECO:0007669"/>
    <property type="project" value="InterPro"/>
</dbReference>
<name>A0A1W0AS55_9NOCA</name>
<dbReference type="PANTHER" id="PTHR38465:SF2">
    <property type="entry name" value="HTH-TYPE TRANSCRIPTIONAL REGULATOR MMPR5"/>
    <property type="match status" value="1"/>
</dbReference>
<dbReference type="InterPro" id="IPR036388">
    <property type="entry name" value="WH-like_DNA-bd_sf"/>
</dbReference>
<keyword evidence="3" id="KW-0804">Transcription</keyword>
<evidence type="ECO:0000256" key="3">
    <source>
        <dbReference type="ARBA" id="ARBA00023163"/>
    </source>
</evidence>
<reference evidence="5 6" key="1">
    <citation type="journal article" date="2016" name="Antonie Van Leeuwenhoek">
        <title>Nocardia donostiensis sp. nov., isolated from human respiratory specimens.</title>
        <authorList>
            <person name="Ercibengoa M."/>
            <person name="Bell M."/>
            <person name="Marimon J.M."/>
            <person name="Humrighouse B."/>
            <person name="Klenk H.P."/>
            <person name="Potter G."/>
            <person name="Perez-Trallero E."/>
        </authorList>
    </citation>
    <scope>NUCLEOTIDE SEQUENCE [LARGE SCALE GENOMIC DNA]</scope>
    <source>
        <strain evidence="5 6">X1655</strain>
    </source>
</reference>
<protein>
    <submittedName>
        <fullName evidence="5">MarR family transcriptional regulator</fullName>
    </submittedName>
</protein>
<dbReference type="GO" id="GO:0003677">
    <property type="term" value="F:DNA binding"/>
    <property type="evidence" value="ECO:0007669"/>
    <property type="project" value="UniProtKB-KW"/>
</dbReference>
<evidence type="ECO:0000256" key="4">
    <source>
        <dbReference type="SAM" id="MobiDB-lite"/>
    </source>
</evidence>
<accession>A0A1W0AS55</accession>
<dbReference type="SUPFAM" id="SSF46785">
    <property type="entry name" value="Winged helix' DNA-binding domain"/>
    <property type="match status" value="1"/>
</dbReference>
<keyword evidence="1" id="KW-0805">Transcription regulation</keyword>
<proteinExistence type="predicted"/>
<evidence type="ECO:0000313" key="5">
    <source>
        <dbReference type="EMBL" id="ONM48954.1"/>
    </source>
</evidence>
<dbReference type="EMBL" id="MUMY01000007">
    <property type="protein sequence ID" value="ONM48954.1"/>
    <property type="molecule type" value="Genomic_DNA"/>
</dbReference>
<feature type="region of interest" description="Disordered" evidence="4">
    <location>
        <begin position="166"/>
        <end position="185"/>
    </location>
</feature>
<dbReference type="Gene3D" id="1.10.10.10">
    <property type="entry name" value="Winged helix-like DNA-binding domain superfamily/Winged helix DNA-binding domain"/>
    <property type="match status" value="1"/>
</dbReference>
<dbReference type="STRING" id="1538463.B0T36_22035"/>
<dbReference type="InterPro" id="IPR052362">
    <property type="entry name" value="HTH-GbsR_regulator"/>
</dbReference>
<comment type="caution">
    <text evidence="5">The sequence shown here is derived from an EMBL/GenBank/DDBJ whole genome shotgun (WGS) entry which is preliminary data.</text>
</comment>
<evidence type="ECO:0000256" key="2">
    <source>
        <dbReference type="ARBA" id="ARBA00023125"/>
    </source>
</evidence>
<sequence>MTNKGDAPVAGEDPQEEAVLRFVEQFGLLLTESGMPRMAARVFAFVLADDADRYTAQELAHGLRVSPAAISGAVRYLVLSGLLGREREPGARADTYRVYDDDVWYAIAMQRKHALDRWVRFLADGVEMLDEARPGGRRVRETLEYYRFLNAEVPEMMRRWHEHRQALFPDPPSAGDARTAERRPE</sequence>
<dbReference type="PANTHER" id="PTHR38465">
    <property type="entry name" value="HTH-TYPE TRANSCRIPTIONAL REGULATOR MJ1563-RELATED"/>
    <property type="match status" value="1"/>
</dbReference>
<dbReference type="Proteomes" id="UP000188836">
    <property type="component" value="Unassembled WGS sequence"/>
</dbReference>
<dbReference type="Gene3D" id="1.10.287.160">
    <property type="entry name" value="HR1 repeat"/>
    <property type="match status" value="1"/>
</dbReference>